<comment type="subcellular location">
    <subcellularLocation>
        <location evidence="1 19">Cytoplasm</location>
    </subcellularLocation>
</comment>
<evidence type="ECO:0000256" key="6">
    <source>
        <dbReference type="ARBA" id="ARBA00022741"/>
    </source>
</evidence>
<dbReference type="SUPFAM" id="SSF143437">
    <property type="entry name" value="THUMP domain-like"/>
    <property type="match status" value="1"/>
</dbReference>
<dbReference type="GO" id="GO:0140741">
    <property type="term" value="F:tRNA-uracil-4 sulfurtransferase activity"/>
    <property type="evidence" value="ECO:0007669"/>
    <property type="project" value="UniProtKB-EC"/>
</dbReference>
<dbReference type="STRING" id="46223.SAMN05421852_104104"/>
<evidence type="ECO:0000256" key="18">
    <source>
        <dbReference type="ARBA" id="ARBA00080570"/>
    </source>
</evidence>
<dbReference type="EMBL" id="FORR01000004">
    <property type="protein sequence ID" value="SFJ07484.1"/>
    <property type="molecule type" value="Genomic_DNA"/>
</dbReference>
<dbReference type="GO" id="GO:0052837">
    <property type="term" value="P:thiazole biosynthetic process"/>
    <property type="evidence" value="ECO:0007669"/>
    <property type="project" value="TreeGrafter"/>
</dbReference>
<feature type="domain" description="THUMP" evidence="20">
    <location>
        <begin position="81"/>
        <end position="185"/>
    </location>
</feature>
<feature type="binding site" evidence="19">
    <location>
        <begin position="203"/>
        <end position="204"/>
    </location>
    <ligand>
        <name>ATP</name>
        <dbReference type="ChEBI" id="CHEBI:30616"/>
    </ligand>
</feature>
<dbReference type="CDD" id="cd01712">
    <property type="entry name" value="PPase_ThiI"/>
    <property type="match status" value="1"/>
</dbReference>
<dbReference type="InterPro" id="IPR020536">
    <property type="entry name" value="ThiI_AANH"/>
</dbReference>
<evidence type="ECO:0000256" key="12">
    <source>
        <dbReference type="ARBA" id="ARBA00058382"/>
    </source>
</evidence>
<dbReference type="InterPro" id="IPR003720">
    <property type="entry name" value="tRNA_STrfase"/>
</dbReference>
<dbReference type="FunFam" id="3.40.50.620:FF:000053">
    <property type="entry name" value="Probable tRNA sulfurtransferase"/>
    <property type="match status" value="1"/>
</dbReference>
<dbReference type="EC" id="2.8.1.4" evidence="14 19"/>
<evidence type="ECO:0000256" key="7">
    <source>
        <dbReference type="ARBA" id="ARBA00022840"/>
    </source>
</evidence>
<name>A0A1I3NDU8_9BACL</name>
<dbReference type="CDD" id="cd11716">
    <property type="entry name" value="THUMP_ThiI"/>
    <property type="match status" value="1"/>
</dbReference>
<protein>
    <recommendedName>
        <fullName evidence="15 19">Probable tRNA sulfurtransferase</fullName>
        <ecNumber evidence="14 19">2.8.1.4</ecNumber>
    </recommendedName>
    <alternativeName>
        <fullName evidence="16 19">Sulfur carrier protein ThiS sulfurtransferase</fullName>
    </alternativeName>
    <alternativeName>
        <fullName evidence="17 19">Thiamine biosynthesis protein ThiI</fullName>
    </alternativeName>
    <alternativeName>
        <fullName evidence="18 19">tRNA 4-thiouridine synthase</fullName>
    </alternativeName>
</protein>
<feature type="binding site" evidence="19">
    <location>
        <begin position="228"/>
        <end position="229"/>
    </location>
    <ligand>
        <name>ATP</name>
        <dbReference type="ChEBI" id="CHEBI:30616"/>
    </ligand>
</feature>
<evidence type="ECO:0000256" key="11">
    <source>
        <dbReference type="ARBA" id="ARBA00052330"/>
    </source>
</evidence>
<evidence type="ECO:0000256" key="9">
    <source>
        <dbReference type="ARBA" id="ARBA00022977"/>
    </source>
</evidence>
<keyword evidence="8 19" id="KW-0694">RNA-binding</keyword>
<dbReference type="InterPro" id="IPR049962">
    <property type="entry name" value="THUMP_ThiI"/>
</dbReference>
<evidence type="ECO:0000256" key="3">
    <source>
        <dbReference type="ARBA" id="ARBA00022490"/>
    </source>
</evidence>
<evidence type="ECO:0000256" key="5">
    <source>
        <dbReference type="ARBA" id="ARBA00022679"/>
    </source>
</evidence>
<dbReference type="UniPathway" id="UPA00060"/>
<dbReference type="InterPro" id="IPR054173">
    <property type="entry name" value="ThiI_fer"/>
</dbReference>
<evidence type="ECO:0000256" key="13">
    <source>
        <dbReference type="ARBA" id="ARBA00061472"/>
    </source>
</evidence>
<keyword evidence="22" id="KW-1185">Reference proteome</keyword>
<dbReference type="SMART" id="SM00981">
    <property type="entry name" value="THUMP"/>
    <property type="match status" value="1"/>
</dbReference>
<organism evidence="21 22">
    <name type="scientific">Thermoflavimicrobium dichotomicum</name>
    <dbReference type="NCBI Taxonomy" id="46223"/>
    <lineage>
        <taxon>Bacteria</taxon>
        <taxon>Bacillati</taxon>
        <taxon>Bacillota</taxon>
        <taxon>Bacilli</taxon>
        <taxon>Bacillales</taxon>
        <taxon>Thermoactinomycetaceae</taxon>
        <taxon>Thermoflavimicrobium</taxon>
    </lineage>
</organism>
<comment type="pathway">
    <text evidence="2 19">Cofactor biosynthesis; thiamine diphosphate biosynthesis.</text>
</comment>
<keyword evidence="6 19" id="KW-0547">Nucleotide-binding</keyword>
<evidence type="ECO:0000256" key="14">
    <source>
        <dbReference type="ARBA" id="ARBA00066827"/>
    </source>
</evidence>
<keyword evidence="7 19" id="KW-0067">ATP-binding</keyword>
<evidence type="ECO:0000313" key="21">
    <source>
        <dbReference type="EMBL" id="SFJ07484.1"/>
    </source>
</evidence>
<dbReference type="Pfam" id="PF22025">
    <property type="entry name" value="ThiI_fer"/>
    <property type="match status" value="1"/>
</dbReference>
<feature type="binding site" evidence="19">
    <location>
        <position position="316"/>
    </location>
    <ligand>
        <name>ATP</name>
        <dbReference type="ChEBI" id="CHEBI:30616"/>
    </ligand>
</feature>
<keyword evidence="5 19" id="KW-0808">Transferase</keyword>
<comment type="similarity">
    <text evidence="13 19">Belongs to the ThiI family.</text>
</comment>
<evidence type="ECO:0000256" key="17">
    <source>
        <dbReference type="ARBA" id="ARBA00077849"/>
    </source>
</evidence>
<comment type="function">
    <text evidence="12 19">Catalyzes the ATP-dependent transfer of a sulfur to tRNA to produce 4-thiouridine in position 8 of tRNAs, which functions as a near-UV photosensor. Also catalyzes the transfer of sulfur to the sulfur carrier protein ThiS, forming ThiS-thiocarboxylate. This is a step in the synthesis of thiazole, in the thiamine biosynthesis pathway. The sulfur is donated as persulfide by IscS.</text>
</comment>
<dbReference type="InterPro" id="IPR014729">
    <property type="entry name" value="Rossmann-like_a/b/a_fold"/>
</dbReference>
<evidence type="ECO:0000256" key="15">
    <source>
        <dbReference type="ARBA" id="ARBA00071867"/>
    </source>
</evidence>
<keyword evidence="3 19" id="KW-0963">Cytoplasm</keyword>
<comment type="catalytic activity">
    <reaction evidence="10 19">
        <text>[ThiI sulfur-carrier protein]-S-sulfanyl-L-cysteine + a uridine in tRNA + 2 reduced [2Fe-2S]-[ferredoxin] + ATP + H(+) = [ThiI sulfur-carrier protein]-L-cysteine + a 4-thiouridine in tRNA + 2 oxidized [2Fe-2S]-[ferredoxin] + AMP + diphosphate</text>
        <dbReference type="Rhea" id="RHEA:24176"/>
        <dbReference type="Rhea" id="RHEA-COMP:10000"/>
        <dbReference type="Rhea" id="RHEA-COMP:10001"/>
        <dbReference type="Rhea" id="RHEA-COMP:13337"/>
        <dbReference type="Rhea" id="RHEA-COMP:13338"/>
        <dbReference type="Rhea" id="RHEA-COMP:13339"/>
        <dbReference type="Rhea" id="RHEA-COMP:13340"/>
        <dbReference type="ChEBI" id="CHEBI:15378"/>
        <dbReference type="ChEBI" id="CHEBI:29950"/>
        <dbReference type="ChEBI" id="CHEBI:30616"/>
        <dbReference type="ChEBI" id="CHEBI:33019"/>
        <dbReference type="ChEBI" id="CHEBI:33737"/>
        <dbReference type="ChEBI" id="CHEBI:33738"/>
        <dbReference type="ChEBI" id="CHEBI:61963"/>
        <dbReference type="ChEBI" id="CHEBI:65315"/>
        <dbReference type="ChEBI" id="CHEBI:136798"/>
        <dbReference type="ChEBI" id="CHEBI:456215"/>
        <dbReference type="EC" id="2.8.1.4"/>
    </reaction>
</comment>
<dbReference type="InterPro" id="IPR004114">
    <property type="entry name" value="THUMP_dom"/>
</dbReference>
<dbReference type="NCBIfam" id="TIGR00342">
    <property type="entry name" value="tRNA uracil 4-sulfurtransferase ThiI"/>
    <property type="match status" value="1"/>
</dbReference>
<dbReference type="GO" id="GO:0004810">
    <property type="term" value="F:CCA tRNA nucleotidyltransferase activity"/>
    <property type="evidence" value="ECO:0007669"/>
    <property type="project" value="InterPro"/>
</dbReference>
<dbReference type="SUPFAM" id="SSF52402">
    <property type="entry name" value="Adenine nucleotide alpha hydrolases-like"/>
    <property type="match status" value="1"/>
</dbReference>
<feature type="binding site" evidence="19">
    <location>
        <position position="285"/>
    </location>
    <ligand>
        <name>ATP</name>
        <dbReference type="ChEBI" id="CHEBI:30616"/>
    </ligand>
</feature>
<dbReference type="Proteomes" id="UP000199545">
    <property type="component" value="Unassembled WGS sequence"/>
</dbReference>
<dbReference type="InterPro" id="IPR049961">
    <property type="entry name" value="ThiI_N"/>
</dbReference>
<dbReference type="InterPro" id="IPR050102">
    <property type="entry name" value="tRNA_sulfurtransferase_ThiI"/>
</dbReference>
<dbReference type="GO" id="GO:0009228">
    <property type="term" value="P:thiamine biosynthetic process"/>
    <property type="evidence" value="ECO:0007669"/>
    <property type="project" value="UniProtKB-KW"/>
</dbReference>
<evidence type="ECO:0000256" key="2">
    <source>
        <dbReference type="ARBA" id="ARBA00004948"/>
    </source>
</evidence>
<dbReference type="PANTHER" id="PTHR43209">
    <property type="entry name" value="TRNA SULFURTRANSFERASE"/>
    <property type="match status" value="1"/>
</dbReference>
<evidence type="ECO:0000259" key="20">
    <source>
        <dbReference type="PROSITE" id="PS51165"/>
    </source>
</evidence>
<dbReference type="AlphaFoldDB" id="A0A1I3NDU8"/>
<dbReference type="GO" id="GO:0009229">
    <property type="term" value="P:thiamine diphosphate biosynthetic process"/>
    <property type="evidence" value="ECO:0007669"/>
    <property type="project" value="UniProtKB-UniRule"/>
</dbReference>
<comment type="catalytic activity">
    <reaction evidence="11 19">
        <text>[ThiS sulfur-carrier protein]-C-terminal Gly-Gly-AMP + S-sulfanyl-L-cysteinyl-[cysteine desulfurase] + AH2 = [ThiS sulfur-carrier protein]-C-terminal-Gly-aminoethanethioate + L-cysteinyl-[cysteine desulfurase] + A + AMP + 2 H(+)</text>
        <dbReference type="Rhea" id="RHEA:43340"/>
        <dbReference type="Rhea" id="RHEA-COMP:12157"/>
        <dbReference type="Rhea" id="RHEA-COMP:12158"/>
        <dbReference type="Rhea" id="RHEA-COMP:12910"/>
        <dbReference type="Rhea" id="RHEA-COMP:19908"/>
        <dbReference type="ChEBI" id="CHEBI:13193"/>
        <dbReference type="ChEBI" id="CHEBI:15378"/>
        <dbReference type="ChEBI" id="CHEBI:17499"/>
        <dbReference type="ChEBI" id="CHEBI:29950"/>
        <dbReference type="ChEBI" id="CHEBI:61963"/>
        <dbReference type="ChEBI" id="CHEBI:90618"/>
        <dbReference type="ChEBI" id="CHEBI:232372"/>
        <dbReference type="ChEBI" id="CHEBI:456215"/>
    </reaction>
</comment>
<dbReference type="HAMAP" id="MF_00021">
    <property type="entry name" value="ThiI"/>
    <property type="match status" value="1"/>
</dbReference>
<sequence length="418" mass="46557">MCGSADPCRSKITTSGEGAVKMEFHLILLRYGELSLKGKNKAEFEGRLIRNIQQKLKEFPNVRITKEHGRMFVELNGEPSAPVMDKLKEVFGLVGFSPAIRVESKLESIQKAALQLVKNTNGIQTFKVNSKRANKQFPIPSLELNHRIGGYILANAQPIQVDVHHPDLTVHVEVRSKASYVYGNDIPGLGGLPVGSSGRVMLLLSGGIDSPVAGYLALKRGVELQAIHFHSYPFTSERAKQKVIDLARILTRFGGNIRLHVVPFTEIQTEINKHCYESYTITIMRRMMLRIAEALAKKNQALALVTGESLGQVASQTLESMQTINAVTHMPILRPVISMDKQEIMTIAKQIGTYETSILPYEDCCTIFLPKAPKTKPDQEVAEKLEARLDLERLIQEAVEGTEVIELSAEETDEFSYF</sequence>
<dbReference type="Gene3D" id="3.30.2130.30">
    <property type="match status" value="1"/>
</dbReference>
<dbReference type="Pfam" id="PF02568">
    <property type="entry name" value="ThiI"/>
    <property type="match status" value="1"/>
</dbReference>
<dbReference type="GO" id="GO:0002937">
    <property type="term" value="P:tRNA 4-thiouridine biosynthesis"/>
    <property type="evidence" value="ECO:0007669"/>
    <property type="project" value="TreeGrafter"/>
</dbReference>
<evidence type="ECO:0000256" key="10">
    <source>
        <dbReference type="ARBA" id="ARBA00050570"/>
    </source>
</evidence>
<dbReference type="GO" id="GO:0000049">
    <property type="term" value="F:tRNA binding"/>
    <property type="evidence" value="ECO:0007669"/>
    <property type="project" value="UniProtKB-UniRule"/>
</dbReference>
<dbReference type="PANTHER" id="PTHR43209:SF1">
    <property type="entry name" value="TRNA SULFURTRANSFERASE"/>
    <property type="match status" value="1"/>
</dbReference>
<evidence type="ECO:0000256" key="1">
    <source>
        <dbReference type="ARBA" id="ARBA00004496"/>
    </source>
</evidence>
<reference evidence="21 22" key="1">
    <citation type="submission" date="2016-10" db="EMBL/GenBank/DDBJ databases">
        <authorList>
            <person name="de Groot N.N."/>
        </authorList>
    </citation>
    <scope>NUCLEOTIDE SEQUENCE [LARGE SCALE GENOMIC DNA]</scope>
    <source>
        <strain evidence="21 22">DSM 44778</strain>
    </source>
</reference>
<proteinExistence type="inferred from homology"/>
<dbReference type="GO" id="GO:0005829">
    <property type="term" value="C:cytosol"/>
    <property type="evidence" value="ECO:0007669"/>
    <property type="project" value="TreeGrafter"/>
</dbReference>
<evidence type="ECO:0000313" key="22">
    <source>
        <dbReference type="Proteomes" id="UP000199545"/>
    </source>
</evidence>
<accession>A0A1I3NDU8</accession>
<dbReference type="Pfam" id="PF02926">
    <property type="entry name" value="THUMP"/>
    <property type="match status" value="1"/>
</dbReference>
<keyword evidence="9 19" id="KW-0784">Thiamine biosynthesis</keyword>
<feature type="binding site" evidence="19">
    <location>
        <position position="307"/>
    </location>
    <ligand>
        <name>ATP</name>
        <dbReference type="ChEBI" id="CHEBI:30616"/>
    </ligand>
</feature>
<dbReference type="GO" id="GO:0005524">
    <property type="term" value="F:ATP binding"/>
    <property type="evidence" value="ECO:0007669"/>
    <property type="project" value="UniProtKB-UniRule"/>
</dbReference>
<keyword evidence="4 19" id="KW-0820">tRNA-binding</keyword>
<dbReference type="PROSITE" id="PS51165">
    <property type="entry name" value="THUMP"/>
    <property type="match status" value="1"/>
</dbReference>
<evidence type="ECO:0000256" key="4">
    <source>
        <dbReference type="ARBA" id="ARBA00022555"/>
    </source>
</evidence>
<evidence type="ECO:0000256" key="19">
    <source>
        <dbReference type="HAMAP-Rule" id="MF_00021"/>
    </source>
</evidence>
<evidence type="ECO:0000256" key="16">
    <source>
        <dbReference type="ARBA" id="ARBA00075337"/>
    </source>
</evidence>
<evidence type="ECO:0000256" key="8">
    <source>
        <dbReference type="ARBA" id="ARBA00022884"/>
    </source>
</evidence>
<dbReference type="Gene3D" id="3.40.50.620">
    <property type="entry name" value="HUPs"/>
    <property type="match status" value="1"/>
</dbReference>
<gene>
    <name evidence="19" type="primary">thiI</name>
    <name evidence="21" type="ORF">SAMN05421852_104104</name>
</gene>